<sequence length="143" mass="15971">MPPEMLSGEGGAIRLCEHLEPRAPTHVPTLRYAIEAAGQTVGEVRVRLGDSDDLKRHFGQIGYEVYPAYRGRGHASLACQLALTVMRDLGYGEAWITCNPENLASRRVCDKAGAELVEIIDIPVEHVMYEHGIRQKCRYRIVL</sequence>
<gene>
    <name evidence="2" type="ORF">SAMN04488568_1024</name>
</gene>
<dbReference type="PANTHER" id="PTHR39173">
    <property type="entry name" value="ACETYLTRANSFERASE"/>
    <property type="match status" value="1"/>
</dbReference>
<feature type="domain" description="N-acetyltransferase" evidence="1">
    <location>
        <begin position="1"/>
        <end position="136"/>
    </location>
</feature>
<protein>
    <submittedName>
        <fullName evidence="2">Acetyltransferase (GNAT) domain-containing protein</fullName>
    </submittedName>
</protein>
<name>A0A1G9MIQ9_9PROT</name>
<dbReference type="PROSITE" id="PS51186">
    <property type="entry name" value="GNAT"/>
    <property type="match status" value="1"/>
</dbReference>
<dbReference type="GO" id="GO:0016747">
    <property type="term" value="F:acyltransferase activity, transferring groups other than amino-acyl groups"/>
    <property type="evidence" value="ECO:0007669"/>
    <property type="project" value="InterPro"/>
</dbReference>
<evidence type="ECO:0000313" key="2">
    <source>
        <dbReference type="EMBL" id="SDL74160.1"/>
    </source>
</evidence>
<dbReference type="STRING" id="144026.SAMN04488568_1024"/>
<dbReference type="PANTHER" id="PTHR39173:SF1">
    <property type="entry name" value="ACETYLTRANSFERASE"/>
    <property type="match status" value="1"/>
</dbReference>
<proteinExistence type="predicted"/>
<dbReference type="InterPro" id="IPR016181">
    <property type="entry name" value="Acyl_CoA_acyltransferase"/>
</dbReference>
<keyword evidence="2" id="KW-0808">Transferase</keyword>
<dbReference type="EMBL" id="FNHG01000002">
    <property type="protein sequence ID" value="SDL74160.1"/>
    <property type="molecule type" value="Genomic_DNA"/>
</dbReference>
<accession>A0A1G9MIQ9</accession>
<evidence type="ECO:0000313" key="3">
    <source>
        <dbReference type="Proteomes" id="UP000199759"/>
    </source>
</evidence>
<evidence type="ECO:0000259" key="1">
    <source>
        <dbReference type="PROSITE" id="PS51186"/>
    </source>
</evidence>
<keyword evidence="3" id="KW-1185">Reference proteome</keyword>
<organism evidence="2 3">
    <name type="scientific">Maricaulis salignorans</name>
    <dbReference type="NCBI Taxonomy" id="144026"/>
    <lineage>
        <taxon>Bacteria</taxon>
        <taxon>Pseudomonadati</taxon>
        <taxon>Pseudomonadota</taxon>
        <taxon>Alphaproteobacteria</taxon>
        <taxon>Maricaulales</taxon>
        <taxon>Maricaulaceae</taxon>
        <taxon>Maricaulis</taxon>
    </lineage>
</organism>
<dbReference type="AlphaFoldDB" id="A0A1G9MIQ9"/>
<dbReference type="SUPFAM" id="SSF55729">
    <property type="entry name" value="Acyl-CoA N-acyltransferases (Nat)"/>
    <property type="match status" value="1"/>
</dbReference>
<dbReference type="Proteomes" id="UP000199759">
    <property type="component" value="Unassembled WGS sequence"/>
</dbReference>
<dbReference type="InterPro" id="IPR000182">
    <property type="entry name" value="GNAT_dom"/>
</dbReference>
<dbReference type="Pfam" id="PF13302">
    <property type="entry name" value="Acetyltransf_3"/>
    <property type="match status" value="1"/>
</dbReference>
<dbReference type="Gene3D" id="3.40.630.30">
    <property type="match status" value="1"/>
</dbReference>
<dbReference type="CDD" id="cd04301">
    <property type="entry name" value="NAT_SF"/>
    <property type="match status" value="1"/>
</dbReference>
<reference evidence="2 3" key="1">
    <citation type="submission" date="2016-10" db="EMBL/GenBank/DDBJ databases">
        <authorList>
            <person name="de Groot N.N."/>
        </authorList>
    </citation>
    <scope>NUCLEOTIDE SEQUENCE [LARGE SCALE GENOMIC DNA]</scope>
    <source>
        <strain evidence="2 3">DSM 16077</strain>
    </source>
</reference>